<dbReference type="GO" id="GO:0006227">
    <property type="term" value="P:dUDP biosynthetic process"/>
    <property type="evidence" value="ECO:0007669"/>
    <property type="project" value="TreeGrafter"/>
</dbReference>
<dbReference type="FunFam" id="3.40.50.300:FF:000679">
    <property type="entry name" value="Thymidylate kinase"/>
    <property type="match status" value="1"/>
</dbReference>
<dbReference type="CDD" id="cd01672">
    <property type="entry name" value="TMPK"/>
    <property type="match status" value="1"/>
</dbReference>
<evidence type="ECO:0000256" key="4">
    <source>
        <dbReference type="ARBA" id="ARBA00017144"/>
    </source>
</evidence>
<keyword evidence="12" id="KW-1185">Reference proteome</keyword>
<dbReference type="SUPFAM" id="SSF52540">
    <property type="entry name" value="P-loop containing nucleoside triphosphate hydrolases"/>
    <property type="match status" value="1"/>
</dbReference>
<evidence type="ECO:0000256" key="7">
    <source>
        <dbReference type="ARBA" id="ARBA00022741"/>
    </source>
</evidence>
<dbReference type="GO" id="GO:0005634">
    <property type="term" value="C:nucleus"/>
    <property type="evidence" value="ECO:0007669"/>
    <property type="project" value="TreeGrafter"/>
</dbReference>
<evidence type="ECO:0000256" key="9">
    <source>
        <dbReference type="ARBA" id="ARBA00022840"/>
    </source>
</evidence>
<evidence type="ECO:0000256" key="2">
    <source>
        <dbReference type="ARBA" id="ARBA00009776"/>
    </source>
</evidence>
<dbReference type="GO" id="GO:0004550">
    <property type="term" value="F:nucleoside diphosphate kinase activity"/>
    <property type="evidence" value="ECO:0007669"/>
    <property type="project" value="TreeGrafter"/>
</dbReference>
<organism evidence="11 12">
    <name type="scientific">Piedraia hortae CBS 480.64</name>
    <dbReference type="NCBI Taxonomy" id="1314780"/>
    <lineage>
        <taxon>Eukaryota</taxon>
        <taxon>Fungi</taxon>
        <taxon>Dikarya</taxon>
        <taxon>Ascomycota</taxon>
        <taxon>Pezizomycotina</taxon>
        <taxon>Dothideomycetes</taxon>
        <taxon>Dothideomycetidae</taxon>
        <taxon>Capnodiales</taxon>
        <taxon>Piedraiaceae</taxon>
        <taxon>Piedraia</taxon>
    </lineage>
</organism>
<dbReference type="GO" id="GO:0006235">
    <property type="term" value="P:dTTP biosynthetic process"/>
    <property type="evidence" value="ECO:0007669"/>
    <property type="project" value="TreeGrafter"/>
</dbReference>
<evidence type="ECO:0000259" key="10">
    <source>
        <dbReference type="Pfam" id="PF02223"/>
    </source>
</evidence>
<protein>
    <recommendedName>
        <fullName evidence="4">Thymidylate kinase</fullName>
        <ecNumber evidence="3">2.7.4.9</ecNumber>
    </recommendedName>
</protein>
<dbReference type="InterPro" id="IPR027417">
    <property type="entry name" value="P-loop_NTPase"/>
</dbReference>
<comment type="pathway">
    <text evidence="1">Pyrimidine metabolism; dTTP biosynthesis.</text>
</comment>
<dbReference type="EMBL" id="MU006007">
    <property type="protein sequence ID" value="KAF2858585.1"/>
    <property type="molecule type" value="Genomic_DNA"/>
</dbReference>
<comment type="similarity">
    <text evidence="2">Belongs to the thymidylate kinase family.</text>
</comment>
<dbReference type="PROSITE" id="PS01331">
    <property type="entry name" value="THYMIDYLATE_KINASE"/>
    <property type="match status" value="1"/>
</dbReference>
<dbReference type="InterPro" id="IPR018094">
    <property type="entry name" value="Thymidylate_kinase"/>
</dbReference>
<dbReference type="InterPro" id="IPR039430">
    <property type="entry name" value="Thymidylate_kin-like_dom"/>
</dbReference>
<evidence type="ECO:0000256" key="1">
    <source>
        <dbReference type="ARBA" id="ARBA00004992"/>
    </source>
</evidence>
<feature type="domain" description="Thymidylate kinase-like" evidence="10">
    <location>
        <begin position="11"/>
        <end position="191"/>
    </location>
</feature>
<evidence type="ECO:0000256" key="3">
    <source>
        <dbReference type="ARBA" id="ARBA00012980"/>
    </source>
</evidence>
<dbReference type="GO" id="GO:0005524">
    <property type="term" value="F:ATP binding"/>
    <property type="evidence" value="ECO:0007669"/>
    <property type="project" value="UniProtKB-KW"/>
</dbReference>
<reference evidence="11" key="1">
    <citation type="journal article" date="2020" name="Stud. Mycol.">
        <title>101 Dothideomycetes genomes: a test case for predicting lifestyles and emergence of pathogens.</title>
        <authorList>
            <person name="Haridas S."/>
            <person name="Albert R."/>
            <person name="Binder M."/>
            <person name="Bloem J."/>
            <person name="Labutti K."/>
            <person name="Salamov A."/>
            <person name="Andreopoulos B."/>
            <person name="Baker S."/>
            <person name="Barry K."/>
            <person name="Bills G."/>
            <person name="Bluhm B."/>
            <person name="Cannon C."/>
            <person name="Castanera R."/>
            <person name="Culley D."/>
            <person name="Daum C."/>
            <person name="Ezra D."/>
            <person name="Gonzalez J."/>
            <person name="Henrissat B."/>
            <person name="Kuo A."/>
            <person name="Liang C."/>
            <person name="Lipzen A."/>
            <person name="Lutzoni F."/>
            <person name="Magnuson J."/>
            <person name="Mondo S."/>
            <person name="Nolan M."/>
            <person name="Ohm R."/>
            <person name="Pangilinan J."/>
            <person name="Park H.-J."/>
            <person name="Ramirez L."/>
            <person name="Alfaro M."/>
            <person name="Sun H."/>
            <person name="Tritt A."/>
            <person name="Yoshinaga Y."/>
            <person name="Zwiers L.-H."/>
            <person name="Turgeon B."/>
            <person name="Goodwin S."/>
            <person name="Spatafora J."/>
            <person name="Crous P."/>
            <person name="Grigoriev I."/>
        </authorList>
    </citation>
    <scope>NUCLEOTIDE SEQUENCE</scope>
    <source>
        <strain evidence="11">CBS 480.64</strain>
    </source>
</reference>
<dbReference type="OrthoDB" id="425602at2759"/>
<dbReference type="PANTHER" id="PTHR10344:SF1">
    <property type="entry name" value="THYMIDYLATE KINASE"/>
    <property type="match status" value="1"/>
</dbReference>
<keyword evidence="9" id="KW-0067">ATP-binding</keyword>
<dbReference type="EC" id="2.7.4.9" evidence="3"/>
<evidence type="ECO:0000256" key="5">
    <source>
        <dbReference type="ARBA" id="ARBA00022679"/>
    </source>
</evidence>
<dbReference type="GO" id="GO:0004798">
    <property type="term" value="F:dTMP kinase activity"/>
    <property type="evidence" value="ECO:0007669"/>
    <property type="project" value="UniProtKB-EC"/>
</dbReference>
<keyword evidence="7" id="KW-0547">Nucleotide-binding</keyword>
<keyword evidence="6" id="KW-0545">Nucleotide biosynthesis</keyword>
<gene>
    <name evidence="11" type="ORF">K470DRAFT_300791</name>
</gene>
<evidence type="ECO:0000313" key="12">
    <source>
        <dbReference type="Proteomes" id="UP000799421"/>
    </source>
</evidence>
<dbReference type="InterPro" id="IPR018095">
    <property type="entry name" value="Thymidylate_kin_CS"/>
</dbReference>
<proteinExistence type="inferred from homology"/>
<evidence type="ECO:0000256" key="6">
    <source>
        <dbReference type="ARBA" id="ARBA00022727"/>
    </source>
</evidence>
<dbReference type="AlphaFoldDB" id="A0A6A7BV47"/>
<accession>A0A6A7BV47</accession>
<dbReference type="NCBIfam" id="TIGR00041">
    <property type="entry name" value="DTMP_kinase"/>
    <property type="match status" value="1"/>
</dbReference>
<dbReference type="GO" id="GO:0005829">
    <property type="term" value="C:cytosol"/>
    <property type="evidence" value="ECO:0007669"/>
    <property type="project" value="TreeGrafter"/>
</dbReference>
<keyword evidence="5" id="KW-0808">Transferase</keyword>
<dbReference type="Proteomes" id="UP000799421">
    <property type="component" value="Unassembled WGS sequence"/>
</dbReference>
<dbReference type="Gene3D" id="3.40.50.300">
    <property type="entry name" value="P-loop containing nucleotide triphosphate hydrolases"/>
    <property type="match status" value="1"/>
</dbReference>
<evidence type="ECO:0000313" key="11">
    <source>
        <dbReference type="EMBL" id="KAF2858585.1"/>
    </source>
</evidence>
<keyword evidence="8 11" id="KW-0418">Kinase</keyword>
<dbReference type="PANTHER" id="PTHR10344">
    <property type="entry name" value="THYMIDYLATE KINASE"/>
    <property type="match status" value="1"/>
</dbReference>
<dbReference type="Pfam" id="PF02223">
    <property type="entry name" value="Thymidylate_kin"/>
    <property type="match status" value="1"/>
</dbReference>
<sequence>MPTQRGYLIAFEGLDRSGKSTQCSRVAARIRSAGQEVKIISFPERTTPIGKLIDEYLTSKEDLHPRVLQLLFTANRWEMADKIVKLIEEGTTVILDRYYYSGCAYAAAQGLGLAASRHAEVGLPRPDVCVFLDLGAEEAARRKGFGFERFERDIFQEQVRIQFDELRRHEDEGEDMVIVEAGGTVEDVDESVGAVIARAAERSGSGPLRFVQPWG</sequence>
<name>A0A6A7BV47_9PEZI</name>
<evidence type="ECO:0000256" key="8">
    <source>
        <dbReference type="ARBA" id="ARBA00022777"/>
    </source>
</evidence>
<dbReference type="HAMAP" id="MF_00165">
    <property type="entry name" value="Thymidylate_kinase"/>
    <property type="match status" value="1"/>
</dbReference>
<dbReference type="GO" id="GO:0006233">
    <property type="term" value="P:dTDP biosynthetic process"/>
    <property type="evidence" value="ECO:0007669"/>
    <property type="project" value="InterPro"/>
</dbReference>